<dbReference type="Pfam" id="PF00249">
    <property type="entry name" value="Myb_DNA-binding"/>
    <property type="match status" value="1"/>
</dbReference>
<feature type="domain" description="Myb-like" evidence="4">
    <location>
        <begin position="14"/>
        <end position="43"/>
    </location>
</feature>
<dbReference type="PANTHER" id="PTHR10641">
    <property type="entry name" value="MYB FAMILY TRANSCRIPTION FACTOR"/>
    <property type="match status" value="1"/>
</dbReference>
<dbReference type="CDD" id="cd00167">
    <property type="entry name" value="SANT"/>
    <property type="match status" value="1"/>
</dbReference>
<evidence type="ECO:0000256" key="2">
    <source>
        <dbReference type="ARBA" id="ARBA00023125"/>
    </source>
</evidence>
<keyword evidence="3" id="KW-0539">Nucleus</keyword>
<proteinExistence type="predicted"/>
<dbReference type="PANTHER" id="PTHR10641:SF1399">
    <property type="entry name" value="TRANSCRIPTION FACTOR MYB53"/>
    <property type="match status" value="1"/>
</dbReference>
<accession>A0A9E7JDE6</accession>
<dbReference type="GO" id="GO:0003677">
    <property type="term" value="F:DNA binding"/>
    <property type="evidence" value="ECO:0007669"/>
    <property type="project" value="UniProtKB-KW"/>
</dbReference>
<dbReference type="InterPro" id="IPR009057">
    <property type="entry name" value="Homeodomain-like_sf"/>
</dbReference>
<evidence type="ECO:0000313" key="5">
    <source>
        <dbReference type="EMBL" id="URD76472.1"/>
    </source>
</evidence>
<name>A0A9E7JDE6_9LILI</name>
<organism evidence="5 6">
    <name type="scientific">Musa troglodytarum</name>
    <name type="common">fe'i banana</name>
    <dbReference type="NCBI Taxonomy" id="320322"/>
    <lineage>
        <taxon>Eukaryota</taxon>
        <taxon>Viridiplantae</taxon>
        <taxon>Streptophyta</taxon>
        <taxon>Embryophyta</taxon>
        <taxon>Tracheophyta</taxon>
        <taxon>Spermatophyta</taxon>
        <taxon>Magnoliopsida</taxon>
        <taxon>Liliopsida</taxon>
        <taxon>Zingiberales</taxon>
        <taxon>Musaceae</taxon>
        <taxon>Musa</taxon>
    </lineage>
</organism>
<dbReference type="InterPro" id="IPR001005">
    <property type="entry name" value="SANT/Myb"/>
</dbReference>
<dbReference type="AlphaFoldDB" id="A0A9E7JDE6"/>
<sequence>MGRSRCSDDDGGRKGYWTPEEDQKLFQYIQSHVHGSWRPLSSLYSSIYLPIYLSI</sequence>
<comment type="subcellular location">
    <subcellularLocation>
        <location evidence="1">Nucleus</location>
    </subcellularLocation>
</comment>
<keyword evidence="6" id="KW-1185">Reference proteome</keyword>
<keyword evidence="2" id="KW-0238">DNA-binding</keyword>
<dbReference type="SUPFAM" id="SSF46689">
    <property type="entry name" value="Homeodomain-like"/>
    <property type="match status" value="1"/>
</dbReference>
<dbReference type="EMBL" id="CP097502">
    <property type="protein sequence ID" value="URD76472.1"/>
    <property type="molecule type" value="Genomic_DNA"/>
</dbReference>
<dbReference type="OrthoDB" id="675359at2759"/>
<dbReference type="Gene3D" id="1.10.10.60">
    <property type="entry name" value="Homeodomain-like"/>
    <property type="match status" value="1"/>
</dbReference>
<protein>
    <recommendedName>
        <fullName evidence="4">Myb-like domain-containing protein</fullName>
    </recommendedName>
</protein>
<dbReference type="InterPro" id="IPR015495">
    <property type="entry name" value="Myb_TF_plants"/>
</dbReference>
<dbReference type="Proteomes" id="UP001055439">
    <property type="component" value="Chromosome 1"/>
</dbReference>
<evidence type="ECO:0000256" key="3">
    <source>
        <dbReference type="ARBA" id="ARBA00023242"/>
    </source>
</evidence>
<evidence type="ECO:0000256" key="1">
    <source>
        <dbReference type="ARBA" id="ARBA00004123"/>
    </source>
</evidence>
<evidence type="ECO:0000259" key="4">
    <source>
        <dbReference type="Pfam" id="PF00249"/>
    </source>
</evidence>
<gene>
    <name evidence="5" type="ORF">MUK42_10059</name>
</gene>
<reference evidence="5" key="1">
    <citation type="submission" date="2022-05" db="EMBL/GenBank/DDBJ databases">
        <title>The Musa troglodytarum L. genome provides insights into the mechanism of non-climacteric behaviour and enrichment of carotenoids.</title>
        <authorList>
            <person name="Wang J."/>
        </authorList>
    </citation>
    <scope>NUCLEOTIDE SEQUENCE</scope>
    <source>
        <tissue evidence="5">Leaf</tissue>
    </source>
</reference>
<dbReference type="GO" id="GO:0005634">
    <property type="term" value="C:nucleus"/>
    <property type="evidence" value="ECO:0007669"/>
    <property type="project" value="UniProtKB-SubCell"/>
</dbReference>
<evidence type="ECO:0000313" key="6">
    <source>
        <dbReference type="Proteomes" id="UP001055439"/>
    </source>
</evidence>